<organism evidence="3 4">
    <name type="scientific">Caballeronia arationis</name>
    <dbReference type="NCBI Taxonomy" id="1777142"/>
    <lineage>
        <taxon>Bacteria</taxon>
        <taxon>Pseudomonadati</taxon>
        <taxon>Pseudomonadota</taxon>
        <taxon>Betaproteobacteria</taxon>
        <taxon>Burkholderiales</taxon>
        <taxon>Burkholderiaceae</taxon>
        <taxon>Caballeronia</taxon>
    </lineage>
</organism>
<feature type="signal peptide" evidence="2">
    <location>
        <begin position="1"/>
        <end position="35"/>
    </location>
</feature>
<reference evidence="3 4" key="1">
    <citation type="submission" date="2017-09" db="EMBL/GenBank/DDBJ databases">
        <authorList>
            <person name="Varghese N."/>
            <person name="Submissions S."/>
        </authorList>
    </citation>
    <scope>NUCLEOTIDE SEQUENCE [LARGE SCALE GENOMIC DNA]</scope>
    <source>
        <strain evidence="3 4">OK806</strain>
    </source>
</reference>
<name>A0A7Z7N494_9BURK</name>
<dbReference type="Proteomes" id="UP000219522">
    <property type="component" value="Unassembled WGS sequence"/>
</dbReference>
<dbReference type="OrthoDB" id="9132789at2"/>
<feature type="region of interest" description="Disordered" evidence="1">
    <location>
        <begin position="43"/>
        <end position="110"/>
    </location>
</feature>
<evidence type="ECO:0000313" key="3">
    <source>
        <dbReference type="EMBL" id="SOE81746.1"/>
    </source>
</evidence>
<evidence type="ECO:0000313" key="4">
    <source>
        <dbReference type="Proteomes" id="UP000219522"/>
    </source>
</evidence>
<dbReference type="RefSeq" id="WP_062634203.1">
    <property type="nucleotide sequence ID" value="NZ_FCOG02000010.1"/>
</dbReference>
<sequence length="134" mass="15039">MKGARQRVPVRPERIFKKTLLASALYGALTMPPVAAPAYAQTSWNSTRDAAASDRTVTTPPNRYDGRIIRAHQNMGKNQAGSRNSDPPKPASMQTIQQTDQPPARPPRHAVMTADERRLLRQHIEEAVRDLYKR</sequence>
<dbReference type="EMBL" id="OCSU01000002">
    <property type="protein sequence ID" value="SOE81746.1"/>
    <property type="molecule type" value="Genomic_DNA"/>
</dbReference>
<keyword evidence="2" id="KW-0732">Signal</keyword>
<comment type="caution">
    <text evidence="3">The sequence shown here is derived from an EMBL/GenBank/DDBJ whole genome shotgun (WGS) entry which is preliminary data.</text>
</comment>
<dbReference type="AlphaFoldDB" id="A0A7Z7N494"/>
<keyword evidence="4" id="KW-1185">Reference proteome</keyword>
<protein>
    <recommendedName>
        <fullName evidence="5">Peptide-binding protein</fullName>
    </recommendedName>
</protein>
<evidence type="ECO:0000256" key="2">
    <source>
        <dbReference type="SAM" id="SignalP"/>
    </source>
</evidence>
<feature type="chain" id="PRO_5031451781" description="Peptide-binding protein" evidence="2">
    <location>
        <begin position="36"/>
        <end position="134"/>
    </location>
</feature>
<proteinExistence type="predicted"/>
<feature type="compositionally biased region" description="Polar residues" evidence="1">
    <location>
        <begin position="92"/>
        <end position="101"/>
    </location>
</feature>
<evidence type="ECO:0008006" key="5">
    <source>
        <dbReference type="Google" id="ProtNLM"/>
    </source>
</evidence>
<gene>
    <name evidence="3" type="ORF">SAMN05446927_5042</name>
</gene>
<feature type="compositionally biased region" description="Polar residues" evidence="1">
    <location>
        <begin position="75"/>
        <end position="85"/>
    </location>
</feature>
<evidence type="ECO:0000256" key="1">
    <source>
        <dbReference type="SAM" id="MobiDB-lite"/>
    </source>
</evidence>
<accession>A0A7Z7N494</accession>